<dbReference type="InterPro" id="IPR036291">
    <property type="entry name" value="NAD(P)-bd_dom_sf"/>
</dbReference>
<dbReference type="OrthoDB" id="319724at2"/>
<keyword evidence="1" id="KW-0521">NADP</keyword>
<evidence type="ECO:0000313" key="4">
    <source>
        <dbReference type="EMBL" id="TWW01017.1"/>
    </source>
</evidence>
<dbReference type="GO" id="GO:0016491">
    <property type="term" value="F:oxidoreductase activity"/>
    <property type="evidence" value="ECO:0007669"/>
    <property type="project" value="UniProtKB-KW"/>
</dbReference>
<dbReference type="InterPro" id="IPR051609">
    <property type="entry name" value="NmrA/Isoflavone_reductase-like"/>
</dbReference>
<dbReference type="SUPFAM" id="SSF51735">
    <property type="entry name" value="NAD(P)-binding Rossmann-fold domains"/>
    <property type="match status" value="1"/>
</dbReference>
<dbReference type="PANTHER" id="PTHR47706">
    <property type="entry name" value="NMRA-LIKE FAMILY PROTEIN"/>
    <property type="match status" value="1"/>
</dbReference>
<proteinExistence type="predicted"/>
<evidence type="ECO:0000256" key="2">
    <source>
        <dbReference type="ARBA" id="ARBA00023002"/>
    </source>
</evidence>
<dbReference type="EMBL" id="VOHS01000006">
    <property type="protein sequence ID" value="TWW01017.1"/>
    <property type="molecule type" value="Genomic_DNA"/>
</dbReference>
<evidence type="ECO:0000256" key="1">
    <source>
        <dbReference type="ARBA" id="ARBA00022857"/>
    </source>
</evidence>
<dbReference type="Proteomes" id="UP000318815">
    <property type="component" value="Unassembled WGS sequence"/>
</dbReference>
<comment type="caution">
    <text evidence="4">The sequence shown here is derived from an EMBL/GenBank/DDBJ whole genome shotgun (WGS) entry which is preliminary data.</text>
</comment>
<reference evidence="4 5" key="1">
    <citation type="submission" date="2019-08" db="EMBL/GenBank/DDBJ databases">
        <title>Whole genome sequencing of chitin degrading bacteria Chitinophaga pinensis YS16.</title>
        <authorList>
            <person name="Singh R.P."/>
            <person name="Manchanda G."/>
            <person name="Maurya I.K."/>
            <person name="Joshi N.K."/>
            <person name="Srivastava A.K."/>
        </authorList>
    </citation>
    <scope>NUCLEOTIDE SEQUENCE [LARGE SCALE GENOMIC DNA]</scope>
    <source>
        <strain evidence="4 5">YS-16</strain>
    </source>
</reference>
<protein>
    <submittedName>
        <fullName evidence="4">NmrA family protein</fullName>
    </submittedName>
</protein>
<dbReference type="PANTHER" id="PTHR47706:SF1">
    <property type="entry name" value="CIPA-LIKE, PUTATIVE (AFU_ORTHOLOGUE AFUA_1G12460)-RELATED"/>
    <property type="match status" value="1"/>
</dbReference>
<accession>A0A5C6LWL9</accession>
<gene>
    <name evidence="4" type="ORF">FEF09_08605</name>
</gene>
<dbReference type="AlphaFoldDB" id="A0A5C6LWL9"/>
<dbReference type="Gene3D" id="3.40.50.720">
    <property type="entry name" value="NAD(P)-binding Rossmann-like Domain"/>
    <property type="match status" value="1"/>
</dbReference>
<dbReference type="Pfam" id="PF05368">
    <property type="entry name" value="NmrA"/>
    <property type="match status" value="1"/>
</dbReference>
<keyword evidence="5" id="KW-1185">Reference proteome</keyword>
<feature type="domain" description="NmrA-like" evidence="3">
    <location>
        <begin position="2"/>
        <end position="214"/>
    </location>
</feature>
<evidence type="ECO:0000259" key="3">
    <source>
        <dbReference type="Pfam" id="PF05368"/>
    </source>
</evidence>
<organism evidence="4 5">
    <name type="scientific">Chitinophaga pinensis</name>
    <dbReference type="NCBI Taxonomy" id="79329"/>
    <lineage>
        <taxon>Bacteria</taxon>
        <taxon>Pseudomonadati</taxon>
        <taxon>Bacteroidota</taxon>
        <taxon>Chitinophagia</taxon>
        <taxon>Chitinophagales</taxon>
        <taxon>Chitinophagaceae</taxon>
        <taxon>Chitinophaga</taxon>
    </lineage>
</organism>
<dbReference type="RefSeq" id="WP_146304726.1">
    <property type="nucleotide sequence ID" value="NZ_VOHS01000006.1"/>
</dbReference>
<sequence length="302" mass="33432">MNAKILVAGASGHLGEKIIRGLIDEGADVRAVIRPNTALEKIGTLKQYDIGVIQTDMHNINELTLACKDVDCVVSALQGLEDVIIDVQSALLQAAVNAGVPRFIPSDYASDFTKQAAGENRNFDLRRKFHEQLEKAPIAATSILNGAFAEILMRNNPLLDLNNNSVSYWEDENKRIDFTTIDDVATFTAAAAMDATTPRFLRIAGFQVSPKELATIAGELKEQEFKLIRQGSLDDLLAIIKRERAGHPEGENEIYPAWQQLQYMKSMFSTELFPLNNRRYTDIQFTGAKTFISALLQTTAAQ</sequence>
<dbReference type="Gene3D" id="3.90.25.10">
    <property type="entry name" value="UDP-galactose 4-epimerase, domain 1"/>
    <property type="match status" value="1"/>
</dbReference>
<evidence type="ECO:0000313" key="5">
    <source>
        <dbReference type="Proteomes" id="UP000318815"/>
    </source>
</evidence>
<name>A0A5C6LWL9_9BACT</name>
<keyword evidence="2" id="KW-0560">Oxidoreductase</keyword>
<dbReference type="InterPro" id="IPR008030">
    <property type="entry name" value="NmrA-like"/>
</dbReference>